<sequence length="158" mass="17978">MSSTPPFHETLDLTLCGSMGRVHRLCRDAVTLAVEPLGLTQSRWTAMMHLFHLNQGCTQQELANSLGIEMPSLTRTIKQLEQQEIIARKADAEDKRSKRLYFTEQGLQLLDTLQVIIADVKQHLYADLTTEQLDTMAHGLIQMEQNARQCIRHYSGDK</sequence>
<keyword evidence="1" id="KW-0805">Transcription regulation</keyword>
<dbReference type="PANTHER" id="PTHR42756:SF1">
    <property type="entry name" value="TRANSCRIPTIONAL REPRESSOR OF EMRAB OPERON"/>
    <property type="match status" value="1"/>
</dbReference>
<dbReference type="AlphaFoldDB" id="A0A0P7E6J3"/>
<evidence type="ECO:0000259" key="4">
    <source>
        <dbReference type="PROSITE" id="PS50995"/>
    </source>
</evidence>
<protein>
    <submittedName>
        <fullName evidence="5">MarR family transcriptional regulator</fullName>
    </submittedName>
</protein>
<dbReference type="Proteomes" id="UP001377972">
    <property type="component" value="Unassembled WGS sequence"/>
</dbReference>
<dbReference type="Gene3D" id="1.10.10.10">
    <property type="entry name" value="Winged helix-like DNA-binding domain superfamily/Winged helix DNA-binding domain"/>
    <property type="match status" value="1"/>
</dbReference>
<name>A0A0P7E6J3_9GAMM</name>
<feature type="domain" description="HTH marR-type" evidence="4">
    <location>
        <begin position="12"/>
        <end position="145"/>
    </location>
</feature>
<evidence type="ECO:0000313" key="8">
    <source>
        <dbReference type="Proteomes" id="UP001377972"/>
    </source>
</evidence>
<reference evidence="6 8" key="2">
    <citation type="submission" date="2023-01" db="EMBL/GenBank/DDBJ databases">
        <title>Trichodesmium-associated heterotrophic epibiont bacteria.</title>
        <authorList>
            <person name="Cleveland C.S."/>
            <person name="Webb E.A."/>
        </authorList>
    </citation>
    <scope>NUCLEOTIDE SEQUENCE [LARGE SCALE GENOMIC DNA]</scope>
    <source>
        <strain evidence="6 8">USCH2</strain>
    </source>
</reference>
<dbReference type="PANTHER" id="PTHR42756">
    <property type="entry name" value="TRANSCRIPTIONAL REGULATOR, MARR"/>
    <property type="match status" value="1"/>
</dbReference>
<dbReference type="SMART" id="SM00347">
    <property type="entry name" value="HTH_MARR"/>
    <property type="match status" value="1"/>
</dbReference>
<keyword evidence="3" id="KW-0804">Transcription</keyword>
<evidence type="ECO:0000256" key="3">
    <source>
        <dbReference type="ARBA" id="ARBA00023163"/>
    </source>
</evidence>
<dbReference type="InterPro" id="IPR036390">
    <property type="entry name" value="WH_DNA-bd_sf"/>
</dbReference>
<evidence type="ECO:0000256" key="1">
    <source>
        <dbReference type="ARBA" id="ARBA00023015"/>
    </source>
</evidence>
<keyword evidence="8" id="KW-1185">Reference proteome</keyword>
<dbReference type="PROSITE" id="PS50995">
    <property type="entry name" value="HTH_MARR_2"/>
    <property type="match status" value="1"/>
</dbReference>
<evidence type="ECO:0000313" key="7">
    <source>
        <dbReference type="Proteomes" id="UP000050378"/>
    </source>
</evidence>
<accession>A0A0P7E6J3</accession>
<evidence type="ECO:0000256" key="2">
    <source>
        <dbReference type="ARBA" id="ARBA00023125"/>
    </source>
</evidence>
<evidence type="ECO:0000313" key="6">
    <source>
        <dbReference type="EMBL" id="MEJ6495357.1"/>
    </source>
</evidence>
<dbReference type="InterPro" id="IPR000835">
    <property type="entry name" value="HTH_MarR-typ"/>
</dbReference>
<dbReference type="EMBL" id="JAQPZS010000003">
    <property type="protein sequence ID" value="MEJ6495357.1"/>
    <property type="molecule type" value="Genomic_DNA"/>
</dbReference>
<dbReference type="RefSeq" id="WP_054553355.1">
    <property type="nucleotide sequence ID" value="NZ_JAQPZS010000003.1"/>
</dbReference>
<dbReference type="EMBL" id="LJTC01000008">
    <property type="protein sequence ID" value="KPM82908.1"/>
    <property type="molecule type" value="Genomic_DNA"/>
</dbReference>
<dbReference type="SUPFAM" id="SSF46785">
    <property type="entry name" value="Winged helix' DNA-binding domain"/>
    <property type="match status" value="1"/>
</dbReference>
<dbReference type="GO" id="GO:0003677">
    <property type="term" value="F:DNA binding"/>
    <property type="evidence" value="ECO:0007669"/>
    <property type="project" value="UniProtKB-KW"/>
</dbReference>
<reference evidence="5 7" key="1">
    <citation type="submission" date="2015-09" db="EMBL/GenBank/DDBJ databases">
        <title>Draft Genome Sequence of Pseudoalteromonas lipolytica UCD-48B.</title>
        <authorList>
            <person name="Krusor M."/>
            <person name="Coil D.A."/>
            <person name="Lang J.M."/>
            <person name="Eisen J.A."/>
            <person name="Alexiev A."/>
        </authorList>
    </citation>
    <scope>NUCLEOTIDE SEQUENCE [LARGE SCALE GENOMIC DNA]</scope>
    <source>
        <strain evidence="5 7">UCD-48B</strain>
    </source>
</reference>
<dbReference type="Pfam" id="PF01047">
    <property type="entry name" value="MarR"/>
    <property type="match status" value="1"/>
</dbReference>
<gene>
    <name evidence="5" type="ORF">AOG27_12480</name>
    <name evidence="6" type="ORF">PQI24_04905</name>
</gene>
<dbReference type="STRING" id="570156.AOG27_12480"/>
<evidence type="ECO:0000313" key="5">
    <source>
        <dbReference type="EMBL" id="KPM82908.1"/>
    </source>
</evidence>
<dbReference type="GO" id="GO:0003700">
    <property type="term" value="F:DNA-binding transcription factor activity"/>
    <property type="evidence" value="ECO:0007669"/>
    <property type="project" value="InterPro"/>
</dbReference>
<dbReference type="InterPro" id="IPR036388">
    <property type="entry name" value="WH-like_DNA-bd_sf"/>
</dbReference>
<dbReference type="PRINTS" id="PR00598">
    <property type="entry name" value="HTHMARR"/>
</dbReference>
<comment type="caution">
    <text evidence="5">The sequence shown here is derived from an EMBL/GenBank/DDBJ whole genome shotgun (WGS) entry which is preliminary data.</text>
</comment>
<keyword evidence="2" id="KW-0238">DNA-binding</keyword>
<dbReference type="PATRIC" id="fig|570156.3.peg.3592"/>
<proteinExistence type="predicted"/>
<dbReference type="Proteomes" id="UP000050378">
    <property type="component" value="Unassembled WGS sequence"/>
</dbReference>
<organism evidence="5 7">
    <name type="scientific">Pseudoalteromonas lipolytica</name>
    <dbReference type="NCBI Taxonomy" id="570156"/>
    <lineage>
        <taxon>Bacteria</taxon>
        <taxon>Pseudomonadati</taxon>
        <taxon>Pseudomonadota</taxon>
        <taxon>Gammaproteobacteria</taxon>
        <taxon>Alteromonadales</taxon>
        <taxon>Pseudoalteromonadaceae</taxon>
        <taxon>Pseudoalteromonas</taxon>
    </lineage>
</organism>
<dbReference type="OrthoDB" id="5296557at2"/>